<dbReference type="RefSeq" id="XP_067821248.1">
    <property type="nucleotide sequence ID" value="XM_067959202.1"/>
</dbReference>
<evidence type="ECO:0000256" key="1">
    <source>
        <dbReference type="SAM" id="MobiDB-lite"/>
    </source>
</evidence>
<sequence>MVRYDLHSVRVNSLGDTAYEVCSPNDSCAGPRLPEHRDPPKKNAPGSPSVPRILDTCKSRPEAGTDTNR</sequence>
<feature type="region of interest" description="Disordered" evidence="1">
    <location>
        <begin position="20"/>
        <end position="69"/>
    </location>
</feature>
<feature type="compositionally biased region" description="Basic and acidic residues" evidence="1">
    <location>
        <begin position="55"/>
        <end position="69"/>
    </location>
</feature>
<evidence type="ECO:0000313" key="3">
    <source>
        <dbReference type="Proteomes" id="UP000294530"/>
    </source>
</evidence>
<dbReference type="GeneID" id="94344873"/>
<organism evidence="2 3">
    <name type="scientific">Bremia lactucae</name>
    <name type="common">Lettuce downy mildew</name>
    <dbReference type="NCBI Taxonomy" id="4779"/>
    <lineage>
        <taxon>Eukaryota</taxon>
        <taxon>Sar</taxon>
        <taxon>Stramenopiles</taxon>
        <taxon>Oomycota</taxon>
        <taxon>Peronosporomycetes</taxon>
        <taxon>Peronosporales</taxon>
        <taxon>Peronosporaceae</taxon>
        <taxon>Bremia</taxon>
    </lineage>
</organism>
<dbReference type="EMBL" id="SHOA02000015">
    <property type="protein sequence ID" value="TDH71749.1"/>
    <property type="molecule type" value="Genomic_DNA"/>
</dbReference>
<name>A0A976FSU4_BRELC</name>
<comment type="caution">
    <text evidence="2">The sequence shown here is derived from an EMBL/GenBank/DDBJ whole genome shotgun (WGS) entry which is preliminary data.</text>
</comment>
<dbReference type="Proteomes" id="UP000294530">
    <property type="component" value="Unassembled WGS sequence"/>
</dbReference>
<proteinExistence type="predicted"/>
<reference evidence="2 3" key="1">
    <citation type="journal article" date="2021" name="Genome Biol.">
        <title>AFLAP: assembly-free linkage analysis pipeline using k-mers from genome sequencing data.</title>
        <authorList>
            <person name="Fletcher K."/>
            <person name="Zhang L."/>
            <person name="Gil J."/>
            <person name="Han R."/>
            <person name="Cavanaugh K."/>
            <person name="Michelmore R."/>
        </authorList>
    </citation>
    <scope>NUCLEOTIDE SEQUENCE [LARGE SCALE GENOMIC DNA]</scope>
    <source>
        <strain evidence="2 3">SF5</strain>
    </source>
</reference>
<evidence type="ECO:0000313" key="2">
    <source>
        <dbReference type="EMBL" id="TDH71749.1"/>
    </source>
</evidence>
<protein>
    <submittedName>
        <fullName evidence="2">Uncharacterized protein</fullName>
    </submittedName>
</protein>
<accession>A0A976FSU4</accession>
<keyword evidence="3" id="KW-1185">Reference proteome</keyword>
<dbReference type="AlphaFoldDB" id="A0A976FSU4"/>
<gene>
    <name evidence="2" type="ORF">CCR75_001097</name>
</gene>
<dbReference type="KEGG" id="blac:94344873"/>